<proteinExistence type="predicted"/>
<dbReference type="Gene3D" id="3.40.50.300">
    <property type="entry name" value="P-loop containing nucleotide triphosphate hydrolases"/>
    <property type="match status" value="1"/>
</dbReference>
<dbReference type="AlphaFoldDB" id="A0A8X9ABF6"/>
<sequence>MFECYSVHNIEKEACDIIPSLHQLTKELKSELDQQGSSYHSKQKDERLLRQTYAHDFEPDFIGMEKDIQLLVSKVLDETRRKRIVKIYGMGGLRKTTLARQFEHKDVFDKILKQLDKDINVDGLEVEDLVTRIQSFLKERKCLVVIDVLW</sequence>
<dbReference type="SUPFAM" id="SSF52540">
    <property type="entry name" value="P-loop containing nucleoside triphosphate hydrolases"/>
    <property type="match status" value="1"/>
</dbReference>
<keyword evidence="2" id="KW-1185">Reference proteome</keyword>
<reference evidence="1" key="1">
    <citation type="submission" date="2018-01" db="EMBL/GenBank/DDBJ databases">
        <authorList>
            <person name="Mao J.F."/>
        </authorList>
    </citation>
    <scope>NUCLEOTIDE SEQUENCE</scope>
    <source>
        <strain evidence="1">Huo1</strain>
        <tissue evidence="1">Leaf</tissue>
    </source>
</reference>
<dbReference type="InterPro" id="IPR027417">
    <property type="entry name" value="P-loop_NTPase"/>
</dbReference>
<evidence type="ECO:0000313" key="1">
    <source>
        <dbReference type="EMBL" id="KAG6433649.1"/>
    </source>
</evidence>
<dbReference type="EMBL" id="PNBA02000002">
    <property type="protein sequence ID" value="KAG6433649.1"/>
    <property type="molecule type" value="Genomic_DNA"/>
</dbReference>
<protein>
    <recommendedName>
        <fullName evidence="3">Disease resistance protein RPM1</fullName>
    </recommendedName>
</protein>
<name>A0A8X9ABF6_SALSN</name>
<accession>A0A8X9ABF6</accession>
<organism evidence="1">
    <name type="scientific">Salvia splendens</name>
    <name type="common">Scarlet sage</name>
    <dbReference type="NCBI Taxonomy" id="180675"/>
    <lineage>
        <taxon>Eukaryota</taxon>
        <taxon>Viridiplantae</taxon>
        <taxon>Streptophyta</taxon>
        <taxon>Embryophyta</taxon>
        <taxon>Tracheophyta</taxon>
        <taxon>Spermatophyta</taxon>
        <taxon>Magnoliopsida</taxon>
        <taxon>eudicotyledons</taxon>
        <taxon>Gunneridae</taxon>
        <taxon>Pentapetalae</taxon>
        <taxon>asterids</taxon>
        <taxon>lamiids</taxon>
        <taxon>Lamiales</taxon>
        <taxon>Lamiaceae</taxon>
        <taxon>Nepetoideae</taxon>
        <taxon>Mentheae</taxon>
        <taxon>Salviinae</taxon>
        <taxon>Salvia</taxon>
        <taxon>Salvia subgen. Calosphace</taxon>
        <taxon>core Calosphace</taxon>
    </lineage>
</organism>
<gene>
    <name evidence="1" type="ORF">SASPL_105264</name>
</gene>
<dbReference type="Proteomes" id="UP000298416">
    <property type="component" value="Unassembled WGS sequence"/>
</dbReference>
<comment type="caution">
    <text evidence="1">The sequence shown here is derived from an EMBL/GenBank/DDBJ whole genome shotgun (WGS) entry which is preliminary data.</text>
</comment>
<evidence type="ECO:0008006" key="3">
    <source>
        <dbReference type="Google" id="ProtNLM"/>
    </source>
</evidence>
<reference evidence="1" key="2">
    <citation type="submission" date="2020-08" db="EMBL/GenBank/DDBJ databases">
        <title>Plant Genome Project.</title>
        <authorList>
            <person name="Zhang R.-G."/>
        </authorList>
    </citation>
    <scope>NUCLEOTIDE SEQUENCE</scope>
    <source>
        <strain evidence="1">Huo1</strain>
        <tissue evidence="1">Leaf</tissue>
    </source>
</reference>
<evidence type="ECO:0000313" key="2">
    <source>
        <dbReference type="Proteomes" id="UP000298416"/>
    </source>
</evidence>